<dbReference type="EMBL" id="JAGTXO010000025">
    <property type="protein sequence ID" value="KAG8461578.1"/>
    <property type="molecule type" value="Genomic_DNA"/>
</dbReference>
<dbReference type="PANTHER" id="PTHR13109:SF7">
    <property type="entry name" value="NEUROCHONDRIN"/>
    <property type="match status" value="1"/>
</dbReference>
<organism evidence="2 3">
    <name type="scientific">Diacronema lutheri</name>
    <name type="common">Unicellular marine alga</name>
    <name type="synonym">Monochrysis lutheri</name>
    <dbReference type="NCBI Taxonomy" id="2081491"/>
    <lineage>
        <taxon>Eukaryota</taxon>
        <taxon>Haptista</taxon>
        <taxon>Haptophyta</taxon>
        <taxon>Pavlovophyceae</taxon>
        <taxon>Pavlovales</taxon>
        <taxon>Pavlovaceae</taxon>
        <taxon>Diacronema</taxon>
    </lineage>
</organism>
<comment type="caution">
    <text evidence="2">The sequence shown here is derived from an EMBL/GenBank/DDBJ whole genome shotgun (WGS) entry which is preliminary data.</text>
</comment>
<feature type="region of interest" description="Disordered" evidence="1">
    <location>
        <begin position="404"/>
        <end position="428"/>
    </location>
</feature>
<proteinExistence type="predicted"/>
<keyword evidence="3" id="KW-1185">Reference proteome</keyword>
<evidence type="ECO:0000313" key="3">
    <source>
        <dbReference type="Proteomes" id="UP000751190"/>
    </source>
</evidence>
<gene>
    <name evidence="2" type="ORF">KFE25_001182</name>
</gene>
<protein>
    <recommendedName>
        <fullName evidence="4">Neurochondrin</fullName>
    </recommendedName>
</protein>
<dbReference type="OrthoDB" id="10672461at2759"/>
<evidence type="ECO:0000313" key="2">
    <source>
        <dbReference type="EMBL" id="KAG8461578.1"/>
    </source>
</evidence>
<feature type="compositionally biased region" description="Basic and acidic residues" evidence="1">
    <location>
        <begin position="118"/>
        <end position="131"/>
    </location>
</feature>
<reference evidence="2" key="1">
    <citation type="submission" date="2021-05" db="EMBL/GenBank/DDBJ databases">
        <title>The genome of the haptophyte Pavlova lutheri (Diacronema luteri, Pavlovales) - a model for lipid biosynthesis in eukaryotic algae.</title>
        <authorList>
            <person name="Hulatt C.J."/>
            <person name="Posewitz M.C."/>
        </authorList>
    </citation>
    <scope>NUCLEOTIDE SEQUENCE</scope>
    <source>
        <strain evidence="2">NIVA-4/92</strain>
    </source>
</reference>
<dbReference type="AlphaFoldDB" id="A0A8J5XD72"/>
<feature type="region of interest" description="Disordered" evidence="1">
    <location>
        <begin position="118"/>
        <end position="137"/>
    </location>
</feature>
<dbReference type="InterPro" id="IPR008709">
    <property type="entry name" value="Neurochondrin"/>
</dbReference>
<accession>A0A8J5XD72</accession>
<evidence type="ECO:0000256" key="1">
    <source>
        <dbReference type="SAM" id="MobiDB-lite"/>
    </source>
</evidence>
<name>A0A8J5XD72_DIALT</name>
<sequence length="578" mass="59353">MEEHVPLSDQNASVQDALRLCASAGDEERFVGLVLTARVLPFHAQPDALLRRALDSCGFVFAERMLRTPPDSGASAHALRPLALKLLAQRARAGSLGTRRGPQLAALALDAFDAETRGGRKRGADAPREAAPDDTAAEAATDGLQLACALASDSAYASDILRVAAASPTLAALLAPPLEAERVDGACALVGALCHGLRAYEQHGAHAGARNVAHTAELADAMHSVARALTRAAGSAASARAEPCAPHGDPLCFRLVSALSQWFELPAALWACGDAPRDAPTPVAVATGLPDLPPAHWLGSLRCLLGRHLATRLPPRARAEALGLCSAALGLFGCAWVVVQPGDEPLGAPSASARAPPPAMDAGAAGARGEAEKAQMAPMAAGTLANLMVQLSAVELAMALRTGGEGDGAHARAPSTAHSTELHDDDDDDGLRQRVRAVLACATIVETCLVELHADVADGDSDGGADADASPADRPRWAHAFDDASLLAIHRAVLGVVETAAQFAEDLREQARGARERAAHPLAPVAARLLAVWLVQPSAPHSTELHARVRNVAESLVTAASGGDGGATPWAAALATSV</sequence>
<dbReference type="PANTHER" id="PTHR13109">
    <property type="entry name" value="NEUROCHONDRIN"/>
    <property type="match status" value="1"/>
</dbReference>
<dbReference type="Proteomes" id="UP000751190">
    <property type="component" value="Unassembled WGS sequence"/>
</dbReference>
<evidence type="ECO:0008006" key="4">
    <source>
        <dbReference type="Google" id="ProtNLM"/>
    </source>
</evidence>